<dbReference type="Gene3D" id="3.30.300.30">
    <property type="match status" value="1"/>
</dbReference>
<organism evidence="3 4">
    <name type="scientific">Aphanocapsa feldmannii 277cV</name>
    <dbReference type="NCBI Taxonomy" id="2507553"/>
    <lineage>
        <taxon>Bacteria</taxon>
        <taxon>Bacillati</taxon>
        <taxon>Cyanobacteriota</taxon>
        <taxon>Cyanophyceae</taxon>
        <taxon>Oscillatoriophycideae</taxon>
        <taxon>Chroococcales</taxon>
        <taxon>Microcystaceae</taxon>
        <taxon>Aphanocapsa</taxon>
    </lineage>
</organism>
<sequence length="446" mass="48447">MPKGPGEPPWSECQPRAVLEARQAERLGALLRRLRDRNAFYDRKFASVGLDINSLEFPRDLAALPFTTKAELVADQAASPPWGTALSEPIDCYTRYSQTSATTGRPLRWIDTPDSWQSMLACWKAVYRAAGVSGRDCVFFPFSFGPFFGFWTGFDAATQIGAHVIPAGGMTSEQRIALIDTLAPTVICCTPTYALRMLDVARRSAGREDLSASTVRTFIVAGEPGGSIPATRERIERGWGVRVIDHHGLTEVGPVSFECLAAPGFLHINEQEFIAEVIDPDTDEPVPDGRRGELVVTNLGRTASPVIRYRTRDLVVRTRDRCPCGRTFSRLVGGVVARSDDMVTVRGVNIYPAAVESVLRAIGAVAEYRCTVRLAGSLREMAVEIETEEGADGSATATLAASRLRLALGLTVPVTPVAAGTLPRFELKARRFVVDRDGAPPSPEAL</sequence>
<dbReference type="Pfam" id="PF14535">
    <property type="entry name" value="AMP-binding_C_2"/>
    <property type="match status" value="1"/>
</dbReference>
<feature type="domain" description="AMP-dependent ligase C-terminal" evidence="2">
    <location>
        <begin position="347"/>
        <end position="434"/>
    </location>
</feature>
<dbReference type="Gene3D" id="3.40.50.12780">
    <property type="entry name" value="N-terminal domain of ligase-like"/>
    <property type="match status" value="1"/>
</dbReference>
<dbReference type="Proteomes" id="UP000317990">
    <property type="component" value="Unassembled WGS sequence"/>
</dbReference>
<dbReference type="Pfam" id="PF00501">
    <property type="entry name" value="AMP-binding"/>
    <property type="match status" value="1"/>
</dbReference>
<reference evidence="3 4" key="1">
    <citation type="journal article" date="2019" name="mSystems">
        <title>Life at home and on the roam: Genomic adaptions reflect the dual lifestyle of an intracellular, facultative symbiont.</title>
        <authorList>
            <person name="Burgsdorf I."/>
        </authorList>
    </citation>
    <scope>NUCLEOTIDE SEQUENCE [LARGE SCALE GENOMIC DNA]</scope>
    <source>
        <strain evidence="3">277cV</strain>
    </source>
</reference>
<protein>
    <submittedName>
        <fullName evidence="3">Phenylacetate--CoA ligase family protein</fullName>
    </submittedName>
</protein>
<evidence type="ECO:0000259" key="2">
    <source>
        <dbReference type="Pfam" id="PF14535"/>
    </source>
</evidence>
<dbReference type="InterPro" id="IPR028154">
    <property type="entry name" value="AMP-dep_Lig_C"/>
</dbReference>
<dbReference type="GO" id="GO:0016874">
    <property type="term" value="F:ligase activity"/>
    <property type="evidence" value="ECO:0007669"/>
    <property type="project" value="UniProtKB-KW"/>
</dbReference>
<dbReference type="EMBL" id="SRMO01000087">
    <property type="protein sequence ID" value="TGG90495.1"/>
    <property type="molecule type" value="Genomic_DNA"/>
</dbReference>
<evidence type="ECO:0000259" key="1">
    <source>
        <dbReference type="Pfam" id="PF00501"/>
    </source>
</evidence>
<evidence type="ECO:0000313" key="4">
    <source>
        <dbReference type="Proteomes" id="UP000317990"/>
    </source>
</evidence>
<dbReference type="InterPro" id="IPR042099">
    <property type="entry name" value="ANL_N_sf"/>
</dbReference>
<evidence type="ECO:0000313" key="3">
    <source>
        <dbReference type="EMBL" id="TGG90495.1"/>
    </source>
</evidence>
<dbReference type="SUPFAM" id="SSF56801">
    <property type="entry name" value="Acetyl-CoA synthetase-like"/>
    <property type="match status" value="1"/>
</dbReference>
<dbReference type="PANTHER" id="PTHR43845:SF1">
    <property type="entry name" value="BLR5969 PROTEIN"/>
    <property type="match status" value="1"/>
</dbReference>
<comment type="caution">
    <text evidence="3">The sequence shown here is derived from an EMBL/GenBank/DDBJ whole genome shotgun (WGS) entry which is preliminary data.</text>
</comment>
<keyword evidence="3" id="KW-0436">Ligase</keyword>
<proteinExistence type="predicted"/>
<dbReference type="PANTHER" id="PTHR43845">
    <property type="entry name" value="BLR5969 PROTEIN"/>
    <property type="match status" value="1"/>
</dbReference>
<dbReference type="InterPro" id="IPR045851">
    <property type="entry name" value="AMP-bd_C_sf"/>
</dbReference>
<gene>
    <name evidence="3" type="ORF">ERJ67_10610</name>
</gene>
<feature type="domain" description="AMP-dependent synthetase/ligase" evidence="1">
    <location>
        <begin position="99"/>
        <end position="297"/>
    </location>
</feature>
<dbReference type="AlphaFoldDB" id="A0A524RKT9"/>
<accession>A0A524RKT9</accession>
<name>A0A524RKT9_9CHRO</name>
<dbReference type="InterPro" id="IPR000873">
    <property type="entry name" value="AMP-dep_synth/lig_dom"/>
</dbReference>